<comment type="subcellular location">
    <subcellularLocation>
        <location evidence="2">Cytoplasm</location>
    </subcellularLocation>
    <subcellularLocation>
        <location evidence="1">Nucleus</location>
    </subcellularLocation>
</comment>
<name>A0A9Q0CT22_9POAL</name>
<dbReference type="InterPro" id="IPR044159">
    <property type="entry name" value="IQM"/>
</dbReference>
<dbReference type="PANTHER" id="PTHR31250:SF10">
    <property type="entry name" value="IQ DOMAIN-CONTAINING PROTEIN IQM3"/>
    <property type="match status" value="1"/>
</dbReference>
<dbReference type="AlphaFoldDB" id="A0A9Q0CT22"/>
<evidence type="ECO:0000256" key="2">
    <source>
        <dbReference type="ARBA" id="ARBA00004496"/>
    </source>
</evidence>
<evidence type="ECO:0000256" key="4">
    <source>
        <dbReference type="ARBA" id="ARBA00023242"/>
    </source>
</evidence>
<dbReference type="PANTHER" id="PTHR31250">
    <property type="entry name" value="IQ DOMAIN-CONTAINING PROTEIN IQM3"/>
    <property type="match status" value="1"/>
</dbReference>
<dbReference type="EMBL" id="JAMQYH010000002">
    <property type="protein sequence ID" value="KAJ1699668.1"/>
    <property type="molecule type" value="Genomic_DNA"/>
</dbReference>
<organism evidence="6 7">
    <name type="scientific">Rhynchospora breviuscula</name>
    <dbReference type="NCBI Taxonomy" id="2022672"/>
    <lineage>
        <taxon>Eukaryota</taxon>
        <taxon>Viridiplantae</taxon>
        <taxon>Streptophyta</taxon>
        <taxon>Embryophyta</taxon>
        <taxon>Tracheophyta</taxon>
        <taxon>Spermatophyta</taxon>
        <taxon>Magnoliopsida</taxon>
        <taxon>Liliopsida</taxon>
        <taxon>Poales</taxon>
        <taxon>Cyperaceae</taxon>
        <taxon>Cyperoideae</taxon>
        <taxon>Rhynchosporeae</taxon>
        <taxon>Rhynchospora</taxon>
    </lineage>
</organism>
<evidence type="ECO:0000313" key="7">
    <source>
        <dbReference type="Proteomes" id="UP001151287"/>
    </source>
</evidence>
<feature type="region of interest" description="Disordered" evidence="5">
    <location>
        <begin position="311"/>
        <end position="350"/>
    </location>
</feature>
<evidence type="ECO:0000256" key="5">
    <source>
        <dbReference type="SAM" id="MobiDB-lite"/>
    </source>
</evidence>
<keyword evidence="4" id="KW-0539">Nucleus</keyword>
<keyword evidence="3" id="KW-0963">Cytoplasm</keyword>
<keyword evidence="7" id="KW-1185">Reference proteome</keyword>
<feature type="compositionally biased region" description="Basic and acidic residues" evidence="5">
    <location>
        <begin position="312"/>
        <end position="330"/>
    </location>
</feature>
<dbReference type="GO" id="GO:0005634">
    <property type="term" value="C:nucleus"/>
    <property type="evidence" value="ECO:0007669"/>
    <property type="project" value="UniProtKB-SubCell"/>
</dbReference>
<evidence type="ECO:0008006" key="8">
    <source>
        <dbReference type="Google" id="ProtNLM"/>
    </source>
</evidence>
<dbReference type="GO" id="GO:0005737">
    <property type="term" value="C:cytoplasm"/>
    <property type="evidence" value="ECO:0007669"/>
    <property type="project" value="UniProtKB-SubCell"/>
</dbReference>
<dbReference type="PROSITE" id="PS50096">
    <property type="entry name" value="IQ"/>
    <property type="match status" value="1"/>
</dbReference>
<sequence length="444" mass="50894">MFLAQFLSNVCSPSSTFSSRIKGEAMEEEAPAPNQTDENEPRGSPRPEVIAAQKVQKMYRSYRTRRRLADSVVVAEELWWQALDYARQNHNTISFFDHEHPETIASRWSRVTINAIKVGHGLREDDHARTLAFQHWIEAIDPRHRYGQNLQLYYNEWCNSSSDEPFFYWLDVGEGRSVDLKECPRSKLKKQCVKYLGPHEREHYEYIIKDGKIMHKQLEVFLDTRNDSKEEKWIFVMSSEKKIYAGAKKKGSFHHSSFLAGGATIAAGKLTVHDGYIKCISPHSGHYKPKDENINNFLDFLQENGVDLEEIEVPRRSSNDDYEEEPKQEQETESFEPAATPHETTTKEETTIQRVADNKDAANLRIDRTLSGMQISRAIVPREAILERINSKKEMNSYQLGHQLARTWSSGAGPRIGCVADYPAELRAHALELVSLAPSKLIQA</sequence>
<feature type="region of interest" description="Disordered" evidence="5">
    <location>
        <begin position="14"/>
        <end position="47"/>
    </location>
</feature>
<gene>
    <name evidence="6" type="ORF">LUZ63_008180</name>
</gene>
<evidence type="ECO:0000313" key="6">
    <source>
        <dbReference type="EMBL" id="KAJ1699668.1"/>
    </source>
</evidence>
<comment type="caution">
    <text evidence="6">The sequence shown here is derived from an EMBL/GenBank/DDBJ whole genome shotgun (WGS) entry which is preliminary data.</text>
</comment>
<dbReference type="Proteomes" id="UP001151287">
    <property type="component" value="Unassembled WGS sequence"/>
</dbReference>
<evidence type="ECO:0000256" key="3">
    <source>
        <dbReference type="ARBA" id="ARBA00022490"/>
    </source>
</evidence>
<reference evidence="6" key="1">
    <citation type="journal article" date="2022" name="Cell">
        <title>Repeat-based holocentromeres influence genome architecture and karyotype evolution.</title>
        <authorList>
            <person name="Hofstatter P.G."/>
            <person name="Thangavel G."/>
            <person name="Lux T."/>
            <person name="Neumann P."/>
            <person name="Vondrak T."/>
            <person name="Novak P."/>
            <person name="Zhang M."/>
            <person name="Costa L."/>
            <person name="Castellani M."/>
            <person name="Scott A."/>
            <person name="Toegelov H."/>
            <person name="Fuchs J."/>
            <person name="Mata-Sucre Y."/>
            <person name="Dias Y."/>
            <person name="Vanzela A.L.L."/>
            <person name="Huettel B."/>
            <person name="Almeida C.C.S."/>
            <person name="Simkova H."/>
            <person name="Souza G."/>
            <person name="Pedrosa-Harand A."/>
            <person name="Macas J."/>
            <person name="Mayer K.F.X."/>
            <person name="Houben A."/>
            <person name="Marques A."/>
        </authorList>
    </citation>
    <scope>NUCLEOTIDE SEQUENCE</scope>
    <source>
        <strain evidence="6">RhyBre1mFocal</strain>
    </source>
</reference>
<protein>
    <recommendedName>
        <fullName evidence="8">IQ domain-containing protein IQM3-like</fullName>
    </recommendedName>
</protein>
<dbReference type="OrthoDB" id="7344096at2759"/>
<proteinExistence type="predicted"/>
<accession>A0A9Q0CT22</accession>
<evidence type="ECO:0000256" key="1">
    <source>
        <dbReference type="ARBA" id="ARBA00004123"/>
    </source>
</evidence>